<proteinExistence type="predicted"/>
<comment type="caution">
    <text evidence="1">The sequence shown here is derived from an EMBL/GenBank/DDBJ whole genome shotgun (WGS) entry which is preliminary data.</text>
</comment>
<dbReference type="Proteomes" id="UP000253782">
    <property type="component" value="Unassembled WGS sequence"/>
</dbReference>
<accession>A0A369UN61</accession>
<dbReference type="AlphaFoldDB" id="A0A369UN61"/>
<reference evidence="1 2" key="1">
    <citation type="submission" date="2018-07" db="EMBL/GenBank/DDBJ databases">
        <title>Dyella tabacisoli L4-6T, whole genome shotgun sequence.</title>
        <authorList>
            <person name="Zhou X.-K."/>
            <person name="Li W.-J."/>
            <person name="Duan Y.-Q."/>
        </authorList>
    </citation>
    <scope>NUCLEOTIDE SEQUENCE [LARGE SCALE GENOMIC DNA]</scope>
    <source>
        <strain evidence="1 2">L4-6</strain>
    </source>
</reference>
<name>A0A369UN61_9GAMM</name>
<sequence>MVESRNLILGAAAGYAAKDIRLFLRSLALVGFNGRLVLFVYQGQMASIRTAIDDDAPSVDVQLVRIKGIREHAKFMRSCIKRLYALAPAETFPKLKKSLLKFQGMPHVTRYFHYDEYLSGHPGFSNVLLTDVRDVVFQADPFVGLDAGLSVGMETDRLTIATEHFDRDWILDAYGEAMLQRLGDRQVSCSGVTMGAVASVQGYIAKMLHEIMSLPFNKMKTRIYDQAFHNKLLHCGELPDAHPCQPFRSRIATVGCMQTSDFVMSADGRLLNEDGQAVPIVHQYDRHPALESAFTAWVLA</sequence>
<dbReference type="EMBL" id="QQAH01000006">
    <property type="protein sequence ID" value="RDD82202.1"/>
    <property type="molecule type" value="Genomic_DNA"/>
</dbReference>
<dbReference type="OrthoDB" id="7672517at2"/>
<protein>
    <submittedName>
        <fullName evidence="1">Uncharacterized protein</fullName>
    </submittedName>
</protein>
<evidence type="ECO:0000313" key="2">
    <source>
        <dbReference type="Proteomes" id="UP000253782"/>
    </source>
</evidence>
<organism evidence="1 2">
    <name type="scientific">Dyella tabacisoli</name>
    <dbReference type="NCBI Taxonomy" id="2282381"/>
    <lineage>
        <taxon>Bacteria</taxon>
        <taxon>Pseudomonadati</taxon>
        <taxon>Pseudomonadota</taxon>
        <taxon>Gammaproteobacteria</taxon>
        <taxon>Lysobacterales</taxon>
        <taxon>Rhodanobacteraceae</taxon>
        <taxon>Dyella</taxon>
    </lineage>
</organism>
<evidence type="ECO:0000313" key="1">
    <source>
        <dbReference type="EMBL" id="RDD82202.1"/>
    </source>
</evidence>
<gene>
    <name evidence="1" type="ORF">DVJ77_07180</name>
</gene>
<keyword evidence="2" id="KW-1185">Reference proteome</keyword>
<dbReference type="RefSeq" id="WP_114844822.1">
    <property type="nucleotide sequence ID" value="NZ_JBHSPE010000008.1"/>
</dbReference>